<reference evidence="1" key="1">
    <citation type="submission" date="2021-01" db="EMBL/GenBank/DDBJ databases">
        <authorList>
            <person name="Kaushik A."/>
        </authorList>
    </citation>
    <scope>NUCLEOTIDE SEQUENCE</scope>
    <source>
        <strain evidence="1">AG4-RS23</strain>
    </source>
</reference>
<gene>
    <name evidence="1" type="ORF">RDB_LOCUS2498</name>
</gene>
<accession>A0A8H2WWL0</accession>
<sequence length="543" mass="61046">MASTEPAALKVFSISELTQLICSRTRKCDNVNLMRVCHQLFNNMLPLVWQTIDEANPLVSLIPGGGIVTYDSDLSPYVVMQLPDSLELSRFNIYAPHVKQLTPAVFHVDRHDGWEAFLSCTRSIDLLPNLITLDIPAPDSPWNRKGEIDANSMNWITVFLSASLRNLTLIPELIYSIPPSLPLSLPSFTQLMDSLPQKCPNLCSFSIFSGNVMGRSHRLHSSPARRVRFWGAVPETYSGFLQLSNLCSLTISSAALGAGAFHSLSSLPKLRSLSVIGSGIDYSMYSDYLDTPAEGFPALKFLQLIRLTWGTIANICNNKHIVSGLLTLIITLPYRSNRGFIEGERIPECFSDVAPLLATHNSSIVNLTILNHGDRRPYPEVLKAWSHFSLISLHLGWHVIRTCGYYSLFFILSCQPLLEDLKLSMAQIPFELQELRWIVELLPRLRCLQIPVNWGRIVEVSGELLPSPSQSNDILCLMSDFYLPEPQQGNAERLARCFSVLRPLSSVVCKSHVPYFYCYATREYVDEQPKDMINIELSRLKSK</sequence>
<dbReference type="Proteomes" id="UP000663861">
    <property type="component" value="Unassembled WGS sequence"/>
</dbReference>
<evidence type="ECO:0000313" key="1">
    <source>
        <dbReference type="EMBL" id="CAE6411531.1"/>
    </source>
</evidence>
<dbReference type="EMBL" id="CAJMWY010000038">
    <property type="protein sequence ID" value="CAE6411531.1"/>
    <property type="molecule type" value="Genomic_DNA"/>
</dbReference>
<proteinExistence type="predicted"/>
<dbReference type="SUPFAM" id="SSF52047">
    <property type="entry name" value="RNI-like"/>
    <property type="match status" value="1"/>
</dbReference>
<comment type="caution">
    <text evidence="1">The sequence shown here is derived from an EMBL/GenBank/DDBJ whole genome shotgun (WGS) entry which is preliminary data.</text>
</comment>
<protein>
    <submittedName>
        <fullName evidence="1">Uncharacterized protein</fullName>
    </submittedName>
</protein>
<evidence type="ECO:0000313" key="2">
    <source>
        <dbReference type="Proteomes" id="UP000663861"/>
    </source>
</evidence>
<name>A0A8H2WWL0_9AGAM</name>
<dbReference type="Gene3D" id="3.80.10.10">
    <property type="entry name" value="Ribonuclease Inhibitor"/>
    <property type="match status" value="1"/>
</dbReference>
<dbReference type="AlphaFoldDB" id="A0A8H2WWL0"/>
<organism evidence="1 2">
    <name type="scientific">Rhizoctonia solani</name>
    <dbReference type="NCBI Taxonomy" id="456999"/>
    <lineage>
        <taxon>Eukaryota</taxon>
        <taxon>Fungi</taxon>
        <taxon>Dikarya</taxon>
        <taxon>Basidiomycota</taxon>
        <taxon>Agaricomycotina</taxon>
        <taxon>Agaricomycetes</taxon>
        <taxon>Cantharellales</taxon>
        <taxon>Ceratobasidiaceae</taxon>
        <taxon>Rhizoctonia</taxon>
    </lineage>
</organism>
<dbReference type="OrthoDB" id="420669at2759"/>
<dbReference type="InterPro" id="IPR032675">
    <property type="entry name" value="LRR_dom_sf"/>
</dbReference>